<name>A0ABR1U547_9PEZI</name>
<sequence>MARLSLSCERPQPCDFYPLGVGLLVMALGAEFALVLAQFFLGVEDSPWFQMLSQLFRAHDLYQLTTFGTASLDELGRRLPHAGLVGVHDYKRGIVNK</sequence>
<reference evidence="2 3" key="1">
    <citation type="submission" date="2023-01" db="EMBL/GenBank/DDBJ databases">
        <title>Analysis of 21 Apiospora genomes using comparative genomics revels a genus with tremendous synthesis potential of carbohydrate active enzymes and secondary metabolites.</title>
        <authorList>
            <person name="Sorensen T."/>
        </authorList>
    </citation>
    <scope>NUCLEOTIDE SEQUENCE [LARGE SCALE GENOMIC DNA]</scope>
    <source>
        <strain evidence="2 3">CBS 83171</strain>
    </source>
</reference>
<feature type="transmembrane region" description="Helical" evidence="1">
    <location>
        <begin position="20"/>
        <end position="43"/>
    </location>
</feature>
<evidence type="ECO:0000256" key="1">
    <source>
        <dbReference type="SAM" id="Phobius"/>
    </source>
</evidence>
<evidence type="ECO:0000313" key="2">
    <source>
        <dbReference type="EMBL" id="KAK8054012.1"/>
    </source>
</evidence>
<protein>
    <submittedName>
        <fullName evidence="2">Uncharacterized protein</fullName>
    </submittedName>
</protein>
<dbReference type="EMBL" id="JAQQWM010000008">
    <property type="protein sequence ID" value="KAK8054012.1"/>
    <property type="molecule type" value="Genomic_DNA"/>
</dbReference>
<keyword evidence="3" id="KW-1185">Reference proteome</keyword>
<accession>A0ABR1U547</accession>
<proteinExistence type="predicted"/>
<comment type="caution">
    <text evidence="2">The sequence shown here is derived from an EMBL/GenBank/DDBJ whole genome shotgun (WGS) entry which is preliminary data.</text>
</comment>
<keyword evidence="1" id="KW-0812">Transmembrane</keyword>
<organism evidence="2 3">
    <name type="scientific">Apiospora saccharicola</name>
    <dbReference type="NCBI Taxonomy" id="335842"/>
    <lineage>
        <taxon>Eukaryota</taxon>
        <taxon>Fungi</taxon>
        <taxon>Dikarya</taxon>
        <taxon>Ascomycota</taxon>
        <taxon>Pezizomycotina</taxon>
        <taxon>Sordariomycetes</taxon>
        <taxon>Xylariomycetidae</taxon>
        <taxon>Amphisphaeriales</taxon>
        <taxon>Apiosporaceae</taxon>
        <taxon>Apiospora</taxon>
    </lineage>
</organism>
<evidence type="ECO:0000313" key="3">
    <source>
        <dbReference type="Proteomes" id="UP001446871"/>
    </source>
</evidence>
<keyword evidence="1" id="KW-0472">Membrane</keyword>
<keyword evidence="1" id="KW-1133">Transmembrane helix</keyword>
<gene>
    <name evidence="2" type="ORF">PG996_013313</name>
</gene>
<dbReference type="Proteomes" id="UP001446871">
    <property type="component" value="Unassembled WGS sequence"/>
</dbReference>